<proteinExistence type="predicted"/>
<evidence type="ECO:0000256" key="1">
    <source>
        <dbReference type="SAM" id="MobiDB-lite"/>
    </source>
</evidence>
<keyword evidence="3" id="KW-1185">Reference proteome</keyword>
<gene>
    <name evidence="2" type="ORF">SLEP1_g51020</name>
</gene>
<feature type="compositionally biased region" description="Basic and acidic residues" evidence="1">
    <location>
        <begin position="15"/>
        <end position="45"/>
    </location>
</feature>
<feature type="region of interest" description="Disordered" evidence="1">
    <location>
        <begin position="1"/>
        <end position="45"/>
    </location>
</feature>
<dbReference type="AlphaFoldDB" id="A0AAV5M5E9"/>
<evidence type="ECO:0000313" key="3">
    <source>
        <dbReference type="Proteomes" id="UP001054252"/>
    </source>
</evidence>
<protein>
    <submittedName>
        <fullName evidence="2">Uncharacterized protein</fullName>
    </submittedName>
</protein>
<organism evidence="2 3">
    <name type="scientific">Rubroshorea leprosula</name>
    <dbReference type="NCBI Taxonomy" id="152421"/>
    <lineage>
        <taxon>Eukaryota</taxon>
        <taxon>Viridiplantae</taxon>
        <taxon>Streptophyta</taxon>
        <taxon>Embryophyta</taxon>
        <taxon>Tracheophyta</taxon>
        <taxon>Spermatophyta</taxon>
        <taxon>Magnoliopsida</taxon>
        <taxon>eudicotyledons</taxon>
        <taxon>Gunneridae</taxon>
        <taxon>Pentapetalae</taxon>
        <taxon>rosids</taxon>
        <taxon>malvids</taxon>
        <taxon>Malvales</taxon>
        <taxon>Dipterocarpaceae</taxon>
        <taxon>Rubroshorea</taxon>
    </lineage>
</organism>
<sequence>MKKGFGHPRGQGKIAEVESERRDQEGKKKKRGEIQELRGRNRGETAEEGRYREFLYFSLMMIYQVLEDGVLGGVYISTPICYACPTEAQWHEIS</sequence>
<accession>A0AAV5M5E9</accession>
<reference evidence="2 3" key="1">
    <citation type="journal article" date="2021" name="Commun. Biol.">
        <title>The genome of Shorea leprosula (Dipterocarpaceae) highlights the ecological relevance of drought in aseasonal tropical rainforests.</title>
        <authorList>
            <person name="Ng K.K.S."/>
            <person name="Kobayashi M.J."/>
            <person name="Fawcett J.A."/>
            <person name="Hatakeyama M."/>
            <person name="Paape T."/>
            <person name="Ng C.H."/>
            <person name="Ang C.C."/>
            <person name="Tnah L.H."/>
            <person name="Lee C.T."/>
            <person name="Nishiyama T."/>
            <person name="Sese J."/>
            <person name="O'Brien M.J."/>
            <person name="Copetti D."/>
            <person name="Mohd Noor M.I."/>
            <person name="Ong R.C."/>
            <person name="Putra M."/>
            <person name="Sireger I.Z."/>
            <person name="Indrioko S."/>
            <person name="Kosugi Y."/>
            <person name="Izuno A."/>
            <person name="Isagi Y."/>
            <person name="Lee S.L."/>
            <person name="Shimizu K.K."/>
        </authorList>
    </citation>
    <scope>NUCLEOTIDE SEQUENCE [LARGE SCALE GENOMIC DNA]</scope>
    <source>
        <strain evidence="2">214</strain>
    </source>
</reference>
<dbReference type="EMBL" id="BPVZ01000172">
    <property type="protein sequence ID" value="GKV43767.1"/>
    <property type="molecule type" value="Genomic_DNA"/>
</dbReference>
<name>A0AAV5M5E9_9ROSI</name>
<evidence type="ECO:0000313" key="2">
    <source>
        <dbReference type="EMBL" id="GKV43767.1"/>
    </source>
</evidence>
<comment type="caution">
    <text evidence="2">The sequence shown here is derived from an EMBL/GenBank/DDBJ whole genome shotgun (WGS) entry which is preliminary data.</text>
</comment>
<dbReference type="Proteomes" id="UP001054252">
    <property type="component" value="Unassembled WGS sequence"/>
</dbReference>